<feature type="region of interest" description="Disordered" evidence="9">
    <location>
        <begin position="370"/>
        <end position="402"/>
    </location>
</feature>
<feature type="transmembrane region" description="Helical" evidence="10">
    <location>
        <begin position="677"/>
        <end position="700"/>
    </location>
</feature>
<keyword evidence="12" id="KW-1185">Reference proteome</keyword>
<feature type="transmembrane region" description="Helical" evidence="10">
    <location>
        <begin position="610"/>
        <end position="630"/>
    </location>
</feature>
<comment type="subcellular location">
    <subcellularLocation>
        <location evidence="1">Membrane</location>
        <topology evidence="1">Multi-pass membrane protein</topology>
    </subcellularLocation>
</comment>
<evidence type="ECO:0000256" key="9">
    <source>
        <dbReference type="SAM" id="MobiDB-lite"/>
    </source>
</evidence>
<evidence type="ECO:0000256" key="7">
    <source>
        <dbReference type="ARBA" id="ARBA00023303"/>
    </source>
</evidence>
<feature type="transmembrane region" description="Helical" evidence="10">
    <location>
        <begin position="140"/>
        <end position="159"/>
    </location>
</feature>
<organism evidence="12 13">
    <name type="scientific">Priapulus caudatus</name>
    <name type="common">Priapulid worm</name>
    <dbReference type="NCBI Taxonomy" id="37621"/>
    <lineage>
        <taxon>Eukaryota</taxon>
        <taxon>Metazoa</taxon>
        <taxon>Ecdysozoa</taxon>
        <taxon>Scalidophora</taxon>
        <taxon>Priapulida</taxon>
        <taxon>Priapulimorpha</taxon>
        <taxon>Priapulimorphida</taxon>
        <taxon>Priapulidae</taxon>
        <taxon>Priapulus</taxon>
    </lineage>
</organism>
<feature type="region of interest" description="Disordered" evidence="9">
    <location>
        <begin position="457"/>
        <end position="524"/>
    </location>
</feature>
<evidence type="ECO:0000256" key="4">
    <source>
        <dbReference type="ARBA" id="ARBA00022989"/>
    </source>
</evidence>
<keyword evidence="4 10" id="KW-1133">Transmembrane helix</keyword>
<feature type="transmembrane region" description="Helical" evidence="10">
    <location>
        <begin position="171"/>
        <end position="194"/>
    </location>
</feature>
<evidence type="ECO:0000256" key="2">
    <source>
        <dbReference type="ARBA" id="ARBA00022448"/>
    </source>
</evidence>
<feature type="compositionally biased region" description="Low complexity" evidence="9">
    <location>
        <begin position="386"/>
        <end position="402"/>
    </location>
</feature>
<sequence length="717" mass="79563">MEKSTADDDDVEEQRPDSGASSVRASRCQQCRSATIKFIAYLFSNVGLVGLVVGYCVIGAFMFSALELDNELERKKAMSHTRRIYSSAIVQRLRLSGRHSNDWVDIVSFFLEGFEQNLTQYMTSDGFDGSETRAQPQWEFIGSLLYCVTLVTTIGYGNIAPKTPEGRIVTIFYAAFGIPLTLLCLANLGDYMAVGFKMFYNRVICYTCRERQAAAAPRRKSTRRTKPPMKSSIKSISLAFDPNDKSGRHYGNAYSIDKLGNCELPLPDYTHRYGDLPATSNVIMVTKPDGYAAVGDGKKEQKQTRTEELRNTVRVQTRNAQEDNDGTRDGGKPSEKEGNEMEEEAVVAEAAKPKDGKRWPFWRYTLRDKMPQNKHTTTAAADTEQGTTNTADGGADSGDGNAETLLSLESRCLFADCSDSEDDRSQDCNITKETVVEYDLLSTPTLTKKTAYVGDRKALERSRKEEGKGESTSQHSITSRSSERGSVMFKDERGGDREGLAQYRSVRVDEREVQQPKSEADLLSGRYPQYPRIANQEQVGAKSSPTRVRAATFQRHQTMPSRRKPRLVRAPSKTLSLSPGSRSPRTDDTSVQSVSVDVAQKPPDVKDNEVPISVSIILLGGYVFGGAWLFNYMEGWNDLTKGAYFTFITLSTIGLGDIVPGSTFLSGDFGQVRYISITFYVVFGLALISMCFNLMQAGVINKVRRLAKKIGVISDDD</sequence>
<name>A0ABM1DUJ1_PRICU</name>
<evidence type="ECO:0000256" key="1">
    <source>
        <dbReference type="ARBA" id="ARBA00004141"/>
    </source>
</evidence>
<gene>
    <name evidence="13" type="primary">LOC106806251</name>
</gene>
<feature type="transmembrane region" description="Helical" evidence="10">
    <location>
        <begin position="38"/>
        <end position="63"/>
    </location>
</feature>
<feature type="region of interest" description="Disordered" evidence="9">
    <location>
        <begin position="1"/>
        <end position="22"/>
    </location>
</feature>
<dbReference type="InterPro" id="IPR013099">
    <property type="entry name" value="K_chnl_dom"/>
</dbReference>
<evidence type="ECO:0000313" key="12">
    <source>
        <dbReference type="Proteomes" id="UP000695022"/>
    </source>
</evidence>
<feature type="compositionally biased region" description="Basic and acidic residues" evidence="9">
    <location>
        <begin position="296"/>
        <end position="311"/>
    </location>
</feature>
<reference evidence="13" key="1">
    <citation type="submission" date="2025-08" db="UniProtKB">
        <authorList>
            <consortium name="RefSeq"/>
        </authorList>
    </citation>
    <scope>IDENTIFICATION</scope>
</reference>
<keyword evidence="2 8" id="KW-0813">Transport</keyword>
<feature type="compositionally biased region" description="Basic and acidic residues" evidence="9">
    <location>
        <begin position="506"/>
        <end position="520"/>
    </location>
</feature>
<proteinExistence type="inferred from homology"/>
<dbReference type="SUPFAM" id="SSF81324">
    <property type="entry name" value="Voltage-gated potassium channels"/>
    <property type="match status" value="2"/>
</dbReference>
<evidence type="ECO:0000256" key="8">
    <source>
        <dbReference type="RuleBase" id="RU003857"/>
    </source>
</evidence>
<feature type="compositionally biased region" description="Basic and acidic residues" evidence="9">
    <location>
        <begin position="489"/>
        <end position="499"/>
    </location>
</feature>
<protein>
    <submittedName>
        <fullName evidence="13">Uncharacterized protein LOC106806251</fullName>
    </submittedName>
</protein>
<keyword evidence="3 8" id="KW-0812">Transmembrane</keyword>
<feature type="compositionally biased region" description="Low complexity" evidence="9">
    <location>
        <begin position="470"/>
        <end position="480"/>
    </location>
</feature>
<keyword evidence="6 10" id="KW-0472">Membrane</keyword>
<dbReference type="Pfam" id="PF07885">
    <property type="entry name" value="Ion_trans_2"/>
    <property type="match status" value="2"/>
</dbReference>
<dbReference type="Proteomes" id="UP000695022">
    <property type="component" value="Unplaced"/>
</dbReference>
<accession>A0ABM1DUJ1</accession>
<evidence type="ECO:0000313" key="13">
    <source>
        <dbReference type="RefSeq" id="XP_014663612.1"/>
    </source>
</evidence>
<dbReference type="InterPro" id="IPR003280">
    <property type="entry name" value="2pore_dom_K_chnl"/>
</dbReference>
<feature type="region of interest" description="Disordered" evidence="9">
    <location>
        <begin position="552"/>
        <end position="593"/>
    </location>
</feature>
<dbReference type="Gene3D" id="1.10.287.70">
    <property type="match status" value="2"/>
</dbReference>
<dbReference type="GeneID" id="106806251"/>
<evidence type="ECO:0000256" key="3">
    <source>
        <dbReference type="ARBA" id="ARBA00022692"/>
    </source>
</evidence>
<keyword evidence="5 8" id="KW-0406">Ion transport</keyword>
<evidence type="ECO:0000259" key="11">
    <source>
        <dbReference type="Pfam" id="PF07885"/>
    </source>
</evidence>
<evidence type="ECO:0000256" key="6">
    <source>
        <dbReference type="ARBA" id="ARBA00023136"/>
    </source>
</evidence>
<feature type="compositionally biased region" description="Basic and acidic residues" evidence="9">
    <location>
        <begin position="325"/>
        <end position="339"/>
    </location>
</feature>
<evidence type="ECO:0000256" key="10">
    <source>
        <dbReference type="SAM" id="Phobius"/>
    </source>
</evidence>
<dbReference type="PANTHER" id="PTHR11003:SF334">
    <property type="entry name" value="FI03418P"/>
    <property type="match status" value="1"/>
</dbReference>
<evidence type="ECO:0000256" key="5">
    <source>
        <dbReference type="ARBA" id="ARBA00023065"/>
    </source>
</evidence>
<feature type="transmembrane region" description="Helical" evidence="10">
    <location>
        <begin position="642"/>
        <end position="665"/>
    </location>
</feature>
<dbReference type="PRINTS" id="PR01333">
    <property type="entry name" value="2POREKCHANEL"/>
</dbReference>
<feature type="domain" description="Potassium channel" evidence="11">
    <location>
        <begin position="620"/>
        <end position="696"/>
    </location>
</feature>
<keyword evidence="7 8" id="KW-0407">Ion channel</keyword>
<feature type="compositionally biased region" description="Basic and acidic residues" evidence="9">
    <location>
        <begin position="457"/>
        <end position="469"/>
    </location>
</feature>
<dbReference type="RefSeq" id="XP_014663612.1">
    <property type="nucleotide sequence ID" value="XM_014808126.1"/>
</dbReference>
<feature type="compositionally biased region" description="Polar residues" evidence="9">
    <location>
        <begin position="573"/>
        <end position="583"/>
    </location>
</feature>
<feature type="domain" description="Potassium channel" evidence="11">
    <location>
        <begin position="136"/>
        <end position="192"/>
    </location>
</feature>
<dbReference type="PANTHER" id="PTHR11003">
    <property type="entry name" value="POTASSIUM CHANNEL, SUBFAMILY K"/>
    <property type="match status" value="1"/>
</dbReference>
<comment type="similarity">
    <text evidence="8">Belongs to the two pore domain potassium channel (TC 1.A.1.8) family.</text>
</comment>
<feature type="region of interest" description="Disordered" evidence="9">
    <location>
        <begin position="292"/>
        <end position="352"/>
    </location>
</feature>